<keyword evidence="1" id="KW-0808">Transferase</keyword>
<dbReference type="EMBL" id="JAVXUO010001858">
    <property type="protein sequence ID" value="KAK2978543.1"/>
    <property type="molecule type" value="Genomic_DNA"/>
</dbReference>
<organism evidence="8 9">
    <name type="scientific">Escallonia rubra</name>
    <dbReference type="NCBI Taxonomy" id="112253"/>
    <lineage>
        <taxon>Eukaryota</taxon>
        <taxon>Viridiplantae</taxon>
        <taxon>Streptophyta</taxon>
        <taxon>Embryophyta</taxon>
        <taxon>Tracheophyta</taxon>
        <taxon>Spermatophyta</taxon>
        <taxon>Magnoliopsida</taxon>
        <taxon>eudicotyledons</taxon>
        <taxon>Gunneridae</taxon>
        <taxon>Pentapetalae</taxon>
        <taxon>asterids</taxon>
        <taxon>campanulids</taxon>
        <taxon>Escalloniales</taxon>
        <taxon>Escalloniaceae</taxon>
        <taxon>Escallonia</taxon>
    </lineage>
</organism>
<reference evidence="8" key="1">
    <citation type="submission" date="2022-12" db="EMBL/GenBank/DDBJ databases">
        <title>Draft genome assemblies for two species of Escallonia (Escalloniales).</title>
        <authorList>
            <person name="Chanderbali A."/>
            <person name="Dervinis C."/>
            <person name="Anghel I."/>
            <person name="Soltis D."/>
            <person name="Soltis P."/>
            <person name="Zapata F."/>
        </authorList>
    </citation>
    <scope>NUCLEOTIDE SEQUENCE</scope>
    <source>
        <strain evidence="8">UCBG92.1500</strain>
        <tissue evidence="8">Leaf</tissue>
    </source>
</reference>
<dbReference type="Gene3D" id="3.30.420.10">
    <property type="entry name" value="Ribonuclease H-like superfamily/Ribonuclease H"/>
    <property type="match status" value="1"/>
</dbReference>
<evidence type="ECO:0000313" key="8">
    <source>
        <dbReference type="EMBL" id="KAK2978543.1"/>
    </source>
</evidence>
<comment type="caution">
    <text evidence="8">The sequence shown here is derived from an EMBL/GenBank/DDBJ whole genome shotgun (WGS) entry which is preliminary data.</text>
</comment>
<keyword evidence="2" id="KW-0548">Nucleotidyltransferase</keyword>
<dbReference type="GO" id="GO:0003676">
    <property type="term" value="F:nucleic acid binding"/>
    <property type="evidence" value="ECO:0007669"/>
    <property type="project" value="InterPro"/>
</dbReference>
<protein>
    <recommendedName>
        <fullName evidence="7">RNase H type-1 domain-containing protein</fullName>
    </recommendedName>
</protein>
<name>A0AA88QXW2_9ASTE</name>
<keyword evidence="6" id="KW-0695">RNA-directed DNA polymerase</keyword>
<dbReference type="PROSITE" id="PS50879">
    <property type="entry name" value="RNASE_H_1"/>
    <property type="match status" value="1"/>
</dbReference>
<dbReference type="CDD" id="cd09279">
    <property type="entry name" value="RNase_HI_like"/>
    <property type="match status" value="1"/>
</dbReference>
<evidence type="ECO:0000256" key="1">
    <source>
        <dbReference type="ARBA" id="ARBA00022679"/>
    </source>
</evidence>
<dbReference type="SUPFAM" id="SSF53098">
    <property type="entry name" value="Ribonuclease H-like"/>
    <property type="match status" value="1"/>
</dbReference>
<evidence type="ECO:0000256" key="6">
    <source>
        <dbReference type="ARBA" id="ARBA00022918"/>
    </source>
</evidence>
<dbReference type="Pfam" id="PF17917">
    <property type="entry name" value="RT_RNaseH"/>
    <property type="match status" value="1"/>
</dbReference>
<keyword evidence="5" id="KW-0378">Hydrolase</keyword>
<accession>A0AA88QXW2</accession>
<keyword evidence="4" id="KW-0255">Endonuclease</keyword>
<evidence type="ECO:0000256" key="2">
    <source>
        <dbReference type="ARBA" id="ARBA00022695"/>
    </source>
</evidence>
<dbReference type="GO" id="GO:0004523">
    <property type="term" value="F:RNA-DNA hybrid ribonuclease activity"/>
    <property type="evidence" value="ECO:0007669"/>
    <property type="project" value="InterPro"/>
</dbReference>
<evidence type="ECO:0000259" key="7">
    <source>
        <dbReference type="PROSITE" id="PS50879"/>
    </source>
</evidence>
<dbReference type="InterPro" id="IPR043502">
    <property type="entry name" value="DNA/RNA_pol_sf"/>
</dbReference>
<dbReference type="InterPro" id="IPR002156">
    <property type="entry name" value="RNaseH_domain"/>
</dbReference>
<dbReference type="InterPro" id="IPR036397">
    <property type="entry name" value="RNaseH_sf"/>
</dbReference>
<dbReference type="PANTHER" id="PTHR48475">
    <property type="entry name" value="RIBONUCLEASE H"/>
    <property type="match status" value="1"/>
</dbReference>
<evidence type="ECO:0000256" key="5">
    <source>
        <dbReference type="ARBA" id="ARBA00022801"/>
    </source>
</evidence>
<dbReference type="InterPro" id="IPR012337">
    <property type="entry name" value="RNaseH-like_sf"/>
</dbReference>
<evidence type="ECO:0000256" key="4">
    <source>
        <dbReference type="ARBA" id="ARBA00022759"/>
    </source>
</evidence>
<sequence length="462" mass="52596">MVKMFQKVGLDCTSTHNPPPFETMMNEEQVDALLTGRTLKHSRRGLWYRDSKSFAKKTVNMTSYATECEDFSPAPLEYEEGGQATIDELREVNLGTKEDPRPTMASALMSEEEVQQYTNFLKEYRDVFAWSYTEMPGLDPKMKPPVLMAPVKGKPMILYTVAMDTSLGALLAQHNDQGKENALYYLSQTLARAKLRYTAMEKVCRALVFALQKLKHYLGEHEIHLISRADPLKYILSRSVLTGRLARWAVILHQFNIEYVPQKAVKGQALADFLAAHPVPDDSPLVVDLPDEEVMQTKIKKGWEMYFDGASRSPDGEKQNDPKNNQSAEYEAIIAGLELSLEVPIDDLTIYGDSELIVKQLRGEYQIRKPNLLPYYERANYLLSKFPKLHIRHVRRGVNGRVDALASLAASLGLYKNREMTITVGARRIPQPNEKVDVDVQTEEVLTMLERLEGQDNQLDWH</sequence>
<dbReference type="InterPro" id="IPR041373">
    <property type="entry name" value="RT_RNaseH"/>
</dbReference>
<proteinExistence type="predicted"/>
<dbReference type="PANTHER" id="PTHR48475:SF1">
    <property type="entry name" value="RNASE H TYPE-1 DOMAIN-CONTAINING PROTEIN"/>
    <property type="match status" value="1"/>
</dbReference>
<dbReference type="CDD" id="cd09274">
    <property type="entry name" value="RNase_HI_RT_Ty3"/>
    <property type="match status" value="1"/>
</dbReference>
<dbReference type="AlphaFoldDB" id="A0AA88QXW2"/>
<evidence type="ECO:0000313" key="9">
    <source>
        <dbReference type="Proteomes" id="UP001187471"/>
    </source>
</evidence>
<dbReference type="GO" id="GO:0003964">
    <property type="term" value="F:RNA-directed DNA polymerase activity"/>
    <property type="evidence" value="ECO:0007669"/>
    <property type="project" value="UniProtKB-KW"/>
</dbReference>
<keyword evidence="9" id="KW-1185">Reference proteome</keyword>
<dbReference type="SUPFAM" id="SSF56672">
    <property type="entry name" value="DNA/RNA polymerases"/>
    <property type="match status" value="1"/>
</dbReference>
<evidence type="ECO:0000256" key="3">
    <source>
        <dbReference type="ARBA" id="ARBA00022722"/>
    </source>
</evidence>
<feature type="domain" description="RNase H type-1" evidence="7">
    <location>
        <begin position="299"/>
        <end position="411"/>
    </location>
</feature>
<dbReference type="Proteomes" id="UP001187471">
    <property type="component" value="Unassembled WGS sequence"/>
</dbReference>
<dbReference type="Pfam" id="PF13456">
    <property type="entry name" value="RVT_3"/>
    <property type="match status" value="1"/>
</dbReference>
<keyword evidence="3" id="KW-0540">Nuclease</keyword>
<gene>
    <name evidence="8" type="ORF">RJ640_009502</name>
</gene>